<dbReference type="KEGG" id="pace:A6070_13730"/>
<name>A0A1L3GET6_SYNAC</name>
<dbReference type="CDD" id="cd06225">
    <property type="entry name" value="HAMP"/>
    <property type="match status" value="1"/>
</dbReference>
<dbReference type="RefSeq" id="WP_072286316.1">
    <property type="nucleotide sequence ID" value="NZ_CP015455.1"/>
</dbReference>
<accession>A0A1L3GET6</accession>
<evidence type="ECO:0000256" key="4">
    <source>
        <dbReference type="PROSITE-ProRule" id="PRU00284"/>
    </source>
</evidence>
<keyword evidence="6" id="KW-0812">Transmembrane</keyword>
<dbReference type="PANTHER" id="PTHR43531:SF11">
    <property type="entry name" value="METHYL-ACCEPTING CHEMOTAXIS PROTEIN 3"/>
    <property type="match status" value="1"/>
</dbReference>
<comment type="subcellular location">
    <subcellularLocation>
        <location evidence="1">Membrane</location>
    </subcellularLocation>
</comment>
<dbReference type="Pfam" id="PF00015">
    <property type="entry name" value="MCPsignal"/>
    <property type="match status" value="1"/>
</dbReference>
<evidence type="ECO:0000256" key="1">
    <source>
        <dbReference type="ARBA" id="ARBA00004370"/>
    </source>
</evidence>
<feature type="domain" description="HAMP" evidence="8">
    <location>
        <begin position="431"/>
        <end position="468"/>
    </location>
</feature>
<evidence type="ECO:0000256" key="6">
    <source>
        <dbReference type="SAM" id="Phobius"/>
    </source>
</evidence>
<feature type="domain" description="HAMP" evidence="8">
    <location>
        <begin position="377"/>
        <end position="429"/>
    </location>
</feature>
<dbReference type="FunFam" id="1.10.287.950:FF:000001">
    <property type="entry name" value="Methyl-accepting chemotaxis sensory transducer"/>
    <property type="match status" value="1"/>
</dbReference>
<evidence type="ECO:0000256" key="2">
    <source>
        <dbReference type="ARBA" id="ARBA00022500"/>
    </source>
</evidence>
<dbReference type="GO" id="GO:0005886">
    <property type="term" value="C:plasma membrane"/>
    <property type="evidence" value="ECO:0007669"/>
    <property type="project" value="TreeGrafter"/>
</dbReference>
<dbReference type="InterPro" id="IPR003660">
    <property type="entry name" value="HAMP_dom"/>
</dbReference>
<evidence type="ECO:0000256" key="5">
    <source>
        <dbReference type="SAM" id="MobiDB-lite"/>
    </source>
</evidence>
<dbReference type="CDD" id="cd12913">
    <property type="entry name" value="PDC1_MCP_like"/>
    <property type="match status" value="1"/>
</dbReference>
<sequence>MQFKSVQLKIAMIAGLCLLSAVVVLVVYGLFAARNTQNMVSTQVSSLLKETSMQNMQNLAGEQAGEIRGQLELALDAARTMANTFEVSKQGSGNLQIGRDQLNAVLLHVLKANKGFNGTYSCWEPNAIDGRDGDFRVDRDGNNPVTGRFTPYWTRDDKGNIAVQPLVEYDTYDKHPNGVLKGGWYIIPREKNLESVLGPLPYIVQGKQVWLATMSVPIMVDGRFIGVAGADYNLDFVQRIATEVDKELFGGEGQVSIIADNGLLVAQSENPDMIGGHFNQVMAEGWEAVFKSIQGGEAMVRSNADNGMIEAISPIVLGNTGKPWSVMIQVPEKIVLAEAMALNNQLSDRGRSSAFWQVIVGAGVVGLAVFLLWLAAGGIARPIRRAAELADTIRAGDFSQRLSLNQQDEVGQLAVALNGMADSLEGAAKIAEEIAAGNLDVEVKLASDRDQLGRALRTMTDNLNDVLTQVQAAGEQIASGSGQVADASQSLSQSATEAAASMEEINASMTQMASQTKLNADNAEQANSLANNARQGAADGARLMEEMLAAMREINASSEDISKIIKVIDEIAFQTNLLALNAAVEAARAGQHGKGFAVVAEEVRTLAARSATAAKETAELIENSVGKTRNGTDIADKTAGALKEIVGGATKVSDLVGEIAMASNEQAQGFAQVNQGLNQIDGVTQQNTANAEESAAAAEELSGQAMQLQQLLHRFSLKGRSSSTSRRLAAERSQLALPEA</sequence>
<dbReference type="Pfam" id="PF22673">
    <property type="entry name" value="MCP-like_PDC_1"/>
    <property type="match status" value="1"/>
</dbReference>
<feature type="region of interest" description="Disordered" evidence="5">
    <location>
        <begin position="719"/>
        <end position="740"/>
    </location>
</feature>
<keyword evidence="4" id="KW-0807">Transducer</keyword>
<dbReference type="STRING" id="29542.A6070_13730"/>
<evidence type="ECO:0000313" key="9">
    <source>
        <dbReference type="EMBL" id="APG24476.1"/>
    </source>
</evidence>
<organism evidence="9 10">
    <name type="scientific">Syntrophotalea acetylenica</name>
    <name type="common">Pelobacter acetylenicus</name>
    <dbReference type="NCBI Taxonomy" id="29542"/>
    <lineage>
        <taxon>Bacteria</taxon>
        <taxon>Pseudomonadati</taxon>
        <taxon>Thermodesulfobacteriota</taxon>
        <taxon>Desulfuromonadia</taxon>
        <taxon>Desulfuromonadales</taxon>
        <taxon>Syntrophotaleaceae</taxon>
        <taxon>Syntrophotalea</taxon>
    </lineage>
</organism>
<evidence type="ECO:0000259" key="7">
    <source>
        <dbReference type="PROSITE" id="PS50111"/>
    </source>
</evidence>
<dbReference type="SMART" id="SM00283">
    <property type="entry name" value="MA"/>
    <property type="match status" value="1"/>
</dbReference>
<dbReference type="Gene3D" id="3.30.450.20">
    <property type="entry name" value="PAS domain"/>
    <property type="match status" value="1"/>
</dbReference>
<dbReference type="InterPro" id="IPR004089">
    <property type="entry name" value="MCPsignal_dom"/>
</dbReference>
<dbReference type="InterPro" id="IPR051310">
    <property type="entry name" value="MCP_chemotaxis"/>
</dbReference>
<dbReference type="GO" id="GO:0006935">
    <property type="term" value="P:chemotaxis"/>
    <property type="evidence" value="ECO:0007669"/>
    <property type="project" value="UniProtKB-KW"/>
</dbReference>
<comment type="similarity">
    <text evidence="3">Belongs to the methyl-accepting chemotaxis (MCP) protein family.</text>
</comment>
<protein>
    <submittedName>
        <fullName evidence="9">Chemotaxis protein</fullName>
    </submittedName>
</protein>
<dbReference type="Proteomes" id="UP000182264">
    <property type="component" value="Chromosome"/>
</dbReference>
<proteinExistence type="inferred from homology"/>
<feature type="domain" description="Methyl-accepting transducer" evidence="7">
    <location>
        <begin position="473"/>
        <end position="702"/>
    </location>
</feature>
<dbReference type="AlphaFoldDB" id="A0A1L3GET6"/>
<gene>
    <name evidence="9" type="ORF">A7E75_05080</name>
</gene>
<dbReference type="GO" id="GO:0004888">
    <property type="term" value="F:transmembrane signaling receptor activity"/>
    <property type="evidence" value="ECO:0007669"/>
    <property type="project" value="TreeGrafter"/>
</dbReference>
<dbReference type="OrthoDB" id="9765170at2"/>
<dbReference type="GO" id="GO:0007165">
    <property type="term" value="P:signal transduction"/>
    <property type="evidence" value="ECO:0007669"/>
    <property type="project" value="UniProtKB-KW"/>
</dbReference>
<dbReference type="SMART" id="SM00304">
    <property type="entry name" value="HAMP"/>
    <property type="match status" value="1"/>
</dbReference>
<dbReference type="Gene3D" id="6.10.340.10">
    <property type="match status" value="1"/>
</dbReference>
<evidence type="ECO:0000256" key="3">
    <source>
        <dbReference type="ARBA" id="ARBA00029447"/>
    </source>
</evidence>
<dbReference type="EMBL" id="CP015518">
    <property type="protein sequence ID" value="APG24476.1"/>
    <property type="molecule type" value="Genomic_DNA"/>
</dbReference>
<reference evidence="9 10" key="1">
    <citation type="journal article" date="2017" name="Genome Announc.">
        <title>Complete Genome Sequences of Two Acetylene-Fermenting Pelobacter acetylenicus Strains.</title>
        <authorList>
            <person name="Sutton J.M."/>
            <person name="Baesman S.M."/>
            <person name="Fierst J.L."/>
            <person name="Poret-Peterson A.T."/>
            <person name="Oremland R.S."/>
            <person name="Dunlap D.S."/>
            <person name="Akob D.M."/>
        </authorList>
    </citation>
    <scope>NUCLEOTIDE SEQUENCE [LARGE SCALE GENOMIC DNA]</scope>
    <source>
        <strain evidence="9 10">DSM 3247</strain>
    </source>
</reference>
<dbReference type="PROSITE" id="PS50885">
    <property type="entry name" value="HAMP"/>
    <property type="match status" value="2"/>
</dbReference>
<evidence type="ECO:0000259" key="8">
    <source>
        <dbReference type="PROSITE" id="PS50885"/>
    </source>
</evidence>
<dbReference type="PROSITE" id="PS50111">
    <property type="entry name" value="CHEMOTAXIS_TRANSDUC_2"/>
    <property type="match status" value="1"/>
</dbReference>
<keyword evidence="2" id="KW-0145">Chemotaxis</keyword>
<keyword evidence="6" id="KW-1133">Transmembrane helix</keyword>
<keyword evidence="6" id="KW-0472">Membrane</keyword>
<evidence type="ECO:0000313" key="10">
    <source>
        <dbReference type="Proteomes" id="UP000182264"/>
    </source>
</evidence>
<keyword evidence="10" id="KW-1185">Reference proteome</keyword>
<dbReference type="PANTHER" id="PTHR43531">
    <property type="entry name" value="PROTEIN ICFG"/>
    <property type="match status" value="1"/>
</dbReference>
<feature type="transmembrane region" description="Helical" evidence="6">
    <location>
        <begin position="354"/>
        <end position="375"/>
    </location>
</feature>
<dbReference type="CDD" id="cd11386">
    <property type="entry name" value="MCP_signal"/>
    <property type="match status" value="1"/>
</dbReference>
<dbReference type="SUPFAM" id="SSF58104">
    <property type="entry name" value="Methyl-accepting chemotaxis protein (MCP) signaling domain"/>
    <property type="match status" value="1"/>
</dbReference>
<dbReference type="Pfam" id="PF00672">
    <property type="entry name" value="HAMP"/>
    <property type="match status" value="1"/>
</dbReference>
<dbReference type="Gene3D" id="1.10.287.950">
    <property type="entry name" value="Methyl-accepting chemotaxis protein"/>
    <property type="match status" value="1"/>
</dbReference>